<evidence type="ECO:0000313" key="3">
    <source>
        <dbReference type="Proteomes" id="UP000583929"/>
    </source>
</evidence>
<protein>
    <submittedName>
        <fullName evidence="2">Uncharacterized protein</fullName>
    </submittedName>
</protein>
<feature type="non-terminal residue" evidence="2">
    <location>
        <position position="1"/>
    </location>
</feature>
<dbReference type="Proteomes" id="UP000583929">
    <property type="component" value="Unassembled WGS sequence"/>
</dbReference>
<sequence>FKFVVDVVTKKKKGWKAKLLSQAVRTMLIKSVVQAEPIYMMSIFKFLIFKFLIRVLSDLNEKSCGGLGIQRFADINDSQIVKLGWLMASKHDNLDTTQHWFIDCQVGRGLGRFCCYVLWLPRNSNVSAHVSAKWALSNVCKGQVPREVTDQTFQEFTQPSSLRSHSAKLFEKSLGQALQEVTRPSSSRSHSTKLFKKSLGQALQEVT</sequence>
<name>A0A7J6DS93_CANSA</name>
<evidence type="ECO:0000313" key="2">
    <source>
        <dbReference type="EMBL" id="KAF4348937.1"/>
    </source>
</evidence>
<dbReference type="AlphaFoldDB" id="A0A7J6DS93"/>
<feature type="region of interest" description="Disordered" evidence="1">
    <location>
        <begin position="181"/>
        <end position="207"/>
    </location>
</feature>
<organism evidence="2 3">
    <name type="scientific">Cannabis sativa</name>
    <name type="common">Hemp</name>
    <name type="synonym">Marijuana</name>
    <dbReference type="NCBI Taxonomy" id="3483"/>
    <lineage>
        <taxon>Eukaryota</taxon>
        <taxon>Viridiplantae</taxon>
        <taxon>Streptophyta</taxon>
        <taxon>Embryophyta</taxon>
        <taxon>Tracheophyta</taxon>
        <taxon>Spermatophyta</taxon>
        <taxon>Magnoliopsida</taxon>
        <taxon>eudicotyledons</taxon>
        <taxon>Gunneridae</taxon>
        <taxon>Pentapetalae</taxon>
        <taxon>rosids</taxon>
        <taxon>fabids</taxon>
        <taxon>Rosales</taxon>
        <taxon>Cannabaceae</taxon>
        <taxon>Cannabis</taxon>
    </lineage>
</organism>
<reference evidence="2 3" key="1">
    <citation type="journal article" date="2020" name="bioRxiv">
        <title>Sequence and annotation of 42 cannabis genomes reveals extensive copy number variation in cannabinoid synthesis and pathogen resistance genes.</title>
        <authorList>
            <person name="Mckernan K.J."/>
            <person name="Helbert Y."/>
            <person name="Kane L.T."/>
            <person name="Ebling H."/>
            <person name="Zhang L."/>
            <person name="Liu B."/>
            <person name="Eaton Z."/>
            <person name="Mclaughlin S."/>
            <person name="Kingan S."/>
            <person name="Baybayan P."/>
            <person name="Concepcion G."/>
            <person name="Jordan M."/>
            <person name="Riva A."/>
            <person name="Barbazuk W."/>
            <person name="Harkins T."/>
        </authorList>
    </citation>
    <scope>NUCLEOTIDE SEQUENCE [LARGE SCALE GENOMIC DNA]</scope>
    <source>
        <strain evidence="3">cv. Jamaican Lion 4</strain>
        <tissue evidence="2">Leaf</tissue>
    </source>
</reference>
<dbReference type="EMBL" id="JAATIQ010000659">
    <property type="protein sequence ID" value="KAF4348937.1"/>
    <property type="molecule type" value="Genomic_DNA"/>
</dbReference>
<gene>
    <name evidence="2" type="ORF">G4B88_017867</name>
</gene>
<evidence type="ECO:0000256" key="1">
    <source>
        <dbReference type="SAM" id="MobiDB-lite"/>
    </source>
</evidence>
<accession>A0A7J6DS93</accession>
<dbReference type="PANTHER" id="PTHR33116:SF86">
    <property type="entry name" value="REVERSE TRANSCRIPTASE DOMAIN-CONTAINING PROTEIN"/>
    <property type="match status" value="1"/>
</dbReference>
<proteinExistence type="predicted"/>
<keyword evidence="3" id="KW-1185">Reference proteome</keyword>
<comment type="caution">
    <text evidence="2">The sequence shown here is derived from an EMBL/GenBank/DDBJ whole genome shotgun (WGS) entry which is preliminary data.</text>
</comment>
<dbReference type="PANTHER" id="PTHR33116">
    <property type="entry name" value="REVERSE TRANSCRIPTASE ZINC-BINDING DOMAIN-CONTAINING PROTEIN-RELATED-RELATED"/>
    <property type="match status" value="1"/>
</dbReference>